<evidence type="ECO:0000256" key="3">
    <source>
        <dbReference type="ARBA" id="ARBA00022553"/>
    </source>
</evidence>
<proteinExistence type="predicted"/>
<dbReference type="PRINTS" id="PR00344">
    <property type="entry name" value="BCTRLSENSOR"/>
</dbReference>
<dbReference type="EMBL" id="JAGGJZ010000001">
    <property type="protein sequence ID" value="MBP1888899.1"/>
    <property type="molecule type" value="Genomic_DNA"/>
</dbReference>
<dbReference type="InterPro" id="IPR004358">
    <property type="entry name" value="Sig_transdc_His_kin-like_C"/>
</dbReference>
<keyword evidence="4 8" id="KW-0418">Kinase</keyword>
<sequence>MEFNRRMRDIIYINKKNYFIISATFFSIYIFLYFITSIFAEETINMLDFIIRIFVLISTFSILLLIYSTKNVFNVRIFKFLSIHFLSIALININLLVFELTNLNISYDNKVLYEHLSRMIFILLIGLFYKYLGNPKIKLLESISRILVIILIMNLLKIFKMYFLLDTFTLIIILSICLKNIFIVNKYKIYYKYKINYIYLYAISVLLIVIVNYIADIFKSLIIAELVNLIFFVSFSSMVSCTIYIIINLPYKILFKELYERNKKLNNINTNILIKNSELEVSHILIRKKEMMFKDFFRRIPVPIIILSDNTRRVIYCNKYFLDLIGEENIRSIINKKISKLIKFNEDDIFKCKDIPYKKIYRGEIECNNDKKYLNIEIIDHNKENGEIILNVTDITSKIKINSMREDIERKLVQEKIKRDFLSNISHDLKTPINVIYSAIQLEQIFIKNKDRQALLKYNGIAKKNCLSLMKLTNNLIDSSKIESGYLYPNLKTINVVEFVEETVNSLIYYAKQKEIQLLFDTNNEEIYLKLDENFMHRILLNIISNSIKYILREGKIFVGVFEDNDDVNIVIKDNGVGMSKEFIDKIFIKYSMGENNNTIDEKGSGIGLFVVKKLVELQYGDINVSSNRGKGTKIVITFKKESSLNEYKI</sequence>
<keyword evidence="5" id="KW-0902">Two-component regulatory system</keyword>
<dbReference type="PANTHER" id="PTHR43547:SF2">
    <property type="entry name" value="HYBRID SIGNAL TRANSDUCTION HISTIDINE KINASE C"/>
    <property type="match status" value="1"/>
</dbReference>
<evidence type="ECO:0000259" key="7">
    <source>
        <dbReference type="PROSITE" id="PS50109"/>
    </source>
</evidence>
<dbReference type="Gene3D" id="3.30.565.10">
    <property type="entry name" value="Histidine kinase-like ATPase, C-terminal domain"/>
    <property type="match status" value="1"/>
</dbReference>
<evidence type="ECO:0000256" key="1">
    <source>
        <dbReference type="ARBA" id="ARBA00000085"/>
    </source>
</evidence>
<feature type="domain" description="Histidine kinase" evidence="7">
    <location>
        <begin position="424"/>
        <end position="643"/>
    </location>
</feature>
<dbReference type="GO" id="GO:0016301">
    <property type="term" value="F:kinase activity"/>
    <property type="evidence" value="ECO:0007669"/>
    <property type="project" value="UniProtKB-KW"/>
</dbReference>
<evidence type="ECO:0000256" key="4">
    <source>
        <dbReference type="ARBA" id="ARBA00022777"/>
    </source>
</evidence>
<keyword evidence="6" id="KW-1133">Transmembrane helix</keyword>
<keyword evidence="9" id="KW-1185">Reference proteome</keyword>
<feature type="transmembrane region" description="Helical" evidence="6">
    <location>
        <begin position="80"/>
        <end position="100"/>
    </location>
</feature>
<gene>
    <name evidence="8" type="ORF">J2Z53_000478</name>
</gene>
<dbReference type="Pfam" id="PF00512">
    <property type="entry name" value="HisKA"/>
    <property type="match status" value="1"/>
</dbReference>
<dbReference type="InterPro" id="IPR036890">
    <property type="entry name" value="HATPase_C_sf"/>
</dbReference>
<dbReference type="PANTHER" id="PTHR43547">
    <property type="entry name" value="TWO-COMPONENT HISTIDINE KINASE"/>
    <property type="match status" value="1"/>
</dbReference>
<feature type="transmembrane region" description="Helical" evidence="6">
    <location>
        <begin position="162"/>
        <end position="184"/>
    </location>
</feature>
<dbReference type="Gene3D" id="3.30.450.20">
    <property type="entry name" value="PAS domain"/>
    <property type="match status" value="1"/>
</dbReference>
<name>A0ABS4EY20_9CLOT</name>
<keyword evidence="3" id="KW-0597">Phosphoprotein</keyword>
<dbReference type="InterPro" id="IPR000014">
    <property type="entry name" value="PAS"/>
</dbReference>
<evidence type="ECO:0000313" key="8">
    <source>
        <dbReference type="EMBL" id="MBP1888899.1"/>
    </source>
</evidence>
<dbReference type="InterPro" id="IPR003661">
    <property type="entry name" value="HisK_dim/P_dom"/>
</dbReference>
<dbReference type="Proteomes" id="UP000783390">
    <property type="component" value="Unassembled WGS sequence"/>
</dbReference>
<dbReference type="InterPro" id="IPR036097">
    <property type="entry name" value="HisK_dim/P_sf"/>
</dbReference>
<dbReference type="SMART" id="SM00388">
    <property type="entry name" value="HisKA"/>
    <property type="match status" value="1"/>
</dbReference>
<dbReference type="CDD" id="cd00082">
    <property type="entry name" value="HisKA"/>
    <property type="match status" value="1"/>
</dbReference>
<reference evidence="8 9" key="1">
    <citation type="submission" date="2021-03" db="EMBL/GenBank/DDBJ databases">
        <title>Genomic Encyclopedia of Type Strains, Phase IV (KMG-IV): sequencing the most valuable type-strain genomes for metagenomic binning, comparative biology and taxonomic classification.</title>
        <authorList>
            <person name="Goeker M."/>
        </authorList>
    </citation>
    <scope>NUCLEOTIDE SEQUENCE [LARGE SCALE GENOMIC DNA]</scope>
    <source>
        <strain evidence="8 9">DSM 3984</strain>
    </source>
</reference>
<dbReference type="SMART" id="SM00387">
    <property type="entry name" value="HATPase_c"/>
    <property type="match status" value="1"/>
</dbReference>
<dbReference type="Pfam" id="PF02518">
    <property type="entry name" value="HATPase_c"/>
    <property type="match status" value="1"/>
</dbReference>
<dbReference type="EC" id="2.7.13.3" evidence="2"/>
<comment type="catalytic activity">
    <reaction evidence="1">
        <text>ATP + protein L-histidine = ADP + protein N-phospho-L-histidine.</text>
        <dbReference type="EC" id="2.7.13.3"/>
    </reaction>
</comment>
<organism evidence="8 9">
    <name type="scientific">Clostridium moniliforme</name>
    <dbReference type="NCBI Taxonomy" id="39489"/>
    <lineage>
        <taxon>Bacteria</taxon>
        <taxon>Bacillati</taxon>
        <taxon>Bacillota</taxon>
        <taxon>Clostridia</taxon>
        <taxon>Eubacteriales</taxon>
        <taxon>Clostridiaceae</taxon>
        <taxon>Clostridium</taxon>
    </lineage>
</organism>
<keyword evidence="6" id="KW-0472">Membrane</keyword>
<dbReference type="SUPFAM" id="SSF55874">
    <property type="entry name" value="ATPase domain of HSP90 chaperone/DNA topoisomerase II/histidine kinase"/>
    <property type="match status" value="1"/>
</dbReference>
<feature type="transmembrane region" description="Helical" evidence="6">
    <location>
        <begin position="139"/>
        <end position="156"/>
    </location>
</feature>
<accession>A0ABS4EY20</accession>
<dbReference type="InterPro" id="IPR003594">
    <property type="entry name" value="HATPase_dom"/>
</dbReference>
<feature type="transmembrane region" description="Helical" evidence="6">
    <location>
        <begin position="221"/>
        <end position="247"/>
    </location>
</feature>
<evidence type="ECO:0000256" key="6">
    <source>
        <dbReference type="SAM" id="Phobius"/>
    </source>
</evidence>
<dbReference type="InterPro" id="IPR005467">
    <property type="entry name" value="His_kinase_dom"/>
</dbReference>
<protein>
    <recommendedName>
        <fullName evidence="2">histidine kinase</fullName>
        <ecNumber evidence="2">2.7.13.3</ecNumber>
    </recommendedName>
</protein>
<feature type="transmembrane region" description="Helical" evidence="6">
    <location>
        <begin position="196"/>
        <end position="215"/>
    </location>
</feature>
<dbReference type="SUPFAM" id="SSF47384">
    <property type="entry name" value="Homodimeric domain of signal transducing histidine kinase"/>
    <property type="match status" value="1"/>
</dbReference>
<keyword evidence="4 8" id="KW-0808">Transferase</keyword>
<keyword evidence="6" id="KW-0812">Transmembrane</keyword>
<evidence type="ECO:0000313" key="9">
    <source>
        <dbReference type="Proteomes" id="UP000783390"/>
    </source>
</evidence>
<dbReference type="Pfam" id="PF13188">
    <property type="entry name" value="PAS_8"/>
    <property type="match status" value="1"/>
</dbReference>
<dbReference type="RefSeq" id="WP_209795617.1">
    <property type="nucleotide sequence ID" value="NZ_JAGGJZ010000001.1"/>
</dbReference>
<evidence type="ECO:0000256" key="5">
    <source>
        <dbReference type="ARBA" id="ARBA00023012"/>
    </source>
</evidence>
<feature type="transmembrane region" description="Helical" evidence="6">
    <location>
        <begin position="112"/>
        <end position="132"/>
    </location>
</feature>
<dbReference type="Gene3D" id="1.10.287.130">
    <property type="match status" value="1"/>
</dbReference>
<comment type="caution">
    <text evidence="8">The sequence shown here is derived from an EMBL/GenBank/DDBJ whole genome shotgun (WGS) entry which is preliminary data.</text>
</comment>
<feature type="transmembrane region" description="Helical" evidence="6">
    <location>
        <begin position="46"/>
        <end position="68"/>
    </location>
</feature>
<feature type="transmembrane region" description="Helical" evidence="6">
    <location>
        <begin position="20"/>
        <end position="40"/>
    </location>
</feature>
<evidence type="ECO:0000256" key="2">
    <source>
        <dbReference type="ARBA" id="ARBA00012438"/>
    </source>
</evidence>
<dbReference type="PROSITE" id="PS50109">
    <property type="entry name" value="HIS_KIN"/>
    <property type="match status" value="1"/>
</dbReference>